<evidence type="ECO:0000313" key="9">
    <source>
        <dbReference type="EMBL" id="EEX20297.1"/>
    </source>
</evidence>
<dbReference type="KEGG" id="bhan:CGC63_01060"/>
<dbReference type="SFLD" id="SFLDG01384">
    <property type="entry name" value="thioether_bond_formation_requi"/>
    <property type="match status" value="1"/>
</dbReference>
<proteinExistence type="inferred from homology"/>
<comment type="caution">
    <text evidence="9">The sequence shown here is derived from an EMBL/GenBank/DDBJ whole genome shotgun (WGS) entry which is preliminary data.</text>
</comment>
<dbReference type="eggNOG" id="COG0641">
    <property type="taxonomic scope" value="Bacteria"/>
</dbReference>
<dbReference type="GO" id="GO:0016491">
    <property type="term" value="F:oxidoreductase activity"/>
    <property type="evidence" value="ECO:0007669"/>
    <property type="project" value="InterPro"/>
</dbReference>
<evidence type="ECO:0000259" key="8">
    <source>
        <dbReference type="Pfam" id="PF04055"/>
    </source>
</evidence>
<evidence type="ECO:0000313" key="10">
    <source>
        <dbReference type="Proteomes" id="UP000003755"/>
    </source>
</evidence>
<dbReference type="InterPro" id="IPR013785">
    <property type="entry name" value="Aldolase_TIM"/>
</dbReference>
<feature type="domain" description="Radical SAM core" evidence="8">
    <location>
        <begin position="8"/>
        <end position="150"/>
    </location>
</feature>
<evidence type="ECO:0000256" key="5">
    <source>
        <dbReference type="ARBA" id="ARBA00023004"/>
    </source>
</evidence>
<dbReference type="InterPro" id="IPR058240">
    <property type="entry name" value="rSAM_sf"/>
</dbReference>
<dbReference type="AlphaFoldDB" id="C9LC73"/>
<dbReference type="Proteomes" id="UP000003755">
    <property type="component" value="Unassembled WGS sequence"/>
</dbReference>
<dbReference type="InterPro" id="IPR007197">
    <property type="entry name" value="rSAM"/>
</dbReference>
<dbReference type="Pfam" id="PF04055">
    <property type="entry name" value="Radical_SAM"/>
    <property type="match status" value="1"/>
</dbReference>
<dbReference type="RefSeq" id="WP_004223812.1">
    <property type="nucleotide sequence ID" value="NZ_CP022413.2"/>
</dbReference>
<dbReference type="CDD" id="cd01335">
    <property type="entry name" value="Radical_SAM"/>
    <property type="match status" value="1"/>
</dbReference>
<evidence type="ECO:0000256" key="6">
    <source>
        <dbReference type="ARBA" id="ARBA00023014"/>
    </source>
</evidence>
<dbReference type="GeneID" id="57433886"/>
<dbReference type="GO" id="GO:0046872">
    <property type="term" value="F:metal ion binding"/>
    <property type="evidence" value="ECO:0007669"/>
    <property type="project" value="UniProtKB-KW"/>
</dbReference>
<name>C9LC73_BLAHA</name>
<keyword evidence="2" id="KW-0004">4Fe-4S</keyword>
<evidence type="ECO:0000256" key="2">
    <source>
        <dbReference type="ARBA" id="ARBA00022485"/>
    </source>
</evidence>
<gene>
    <name evidence="9" type="ORF">BLAHAN_07031</name>
</gene>
<dbReference type="PANTHER" id="PTHR43273">
    <property type="entry name" value="ANAEROBIC SULFATASE-MATURATING ENZYME HOMOLOG ASLB-RELATED"/>
    <property type="match status" value="1"/>
</dbReference>
<dbReference type="STRING" id="537007.BLAHAN_07031"/>
<keyword evidence="5" id="KW-0408">Iron</keyword>
<dbReference type="GO" id="GO:0051539">
    <property type="term" value="F:4 iron, 4 sulfur cluster binding"/>
    <property type="evidence" value="ECO:0007669"/>
    <property type="project" value="UniProtKB-KW"/>
</dbReference>
<dbReference type="SUPFAM" id="SSF102114">
    <property type="entry name" value="Radical SAM enzymes"/>
    <property type="match status" value="1"/>
</dbReference>
<keyword evidence="10" id="KW-1185">Reference proteome</keyword>
<dbReference type="SFLD" id="SFLDS00029">
    <property type="entry name" value="Radical_SAM"/>
    <property type="match status" value="1"/>
</dbReference>
<dbReference type="HOGENOM" id="CLU_009273_3_0_9"/>
<dbReference type="InterPro" id="IPR023867">
    <property type="entry name" value="Sulphatase_maturase_rSAM"/>
</dbReference>
<protein>
    <submittedName>
        <fullName evidence="9">Quinohemoprotein amine dehydrogenase biogenesis radical SAM protein</fullName>
    </submittedName>
</protein>
<accession>C9LC73</accession>
<keyword evidence="6" id="KW-0411">Iron-sulfur</keyword>
<dbReference type="InterPro" id="IPR000385">
    <property type="entry name" value="MoaA_NifB_PqqE_Fe-S-bd_CS"/>
</dbReference>
<dbReference type="Gene3D" id="3.20.20.70">
    <property type="entry name" value="Aldolase class I"/>
    <property type="match status" value="1"/>
</dbReference>
<dbReference type="SFLD" id="SFLDG01067">
    <property type="entry name" value="SPASM/twitch_domain_containing"/>
    <property type="match status" value="1"/>
</dbReference>
<keyword evidence="3" id="KW-0949">S-adenosyl-L-methionine</keyword>
<organism evidence="9 10">
    <name type="scientific">Blautia hansenii DSM 20583</name>
    <dbReference type="NCBI Taxonomy" id="537007"/>
    <lineage>
        <taxon>Bacteria</taxon>
        <taxon>Bacillati</taxon>
        <taxon>Bacillota</taxon>
        <taxon>Clostridia</taxon>
        <taxon>Lachnospirales</taxon>
        <taxon>Lachnospiraceae</taxon>
        <taxon>Blautia</taxon>
    </lineage>
</organism>
<dbReference type="PROSITE" id="PS01305">
    <property type="entry name" value="MOAA_NIFB_PQQE"/>
    <property type="match status" value="1"/>
</dbReference>
<evidence type="ECO:0000256" key="1">
    <source>
        <dbReference type="ARBA" id="ARBA00001966"/>
    </source>
</evidence>
<dbReference type="PANTHER" id="PTHR43273:SF3">
    <property type="entry name" value="ANAEROBIC SULFATASE-MATURATING ENZYME HOMOLOG ASLB-RELATED"/>
    <property type="match status" value="1"/>
</dbReference>
<dbReference type="SFLD" id="SFLDG01386">
    <property type="entry name" value="main_SPASM_domain-containing"/>
    <property type="match status" value="1"/>
</dbReference>
<dbReference type="EMBL" id="ABYU02000049">
    <property type="protein sequence ID" value="EEX20297.1"/>
    <property type="molecule type" value="Genomic_DNA"/>
</dbReference>
<evidence type="ECO:0000256" key="3">
    <source>
        <dbReference type="ARBA" id="ARBA00022691"/>
    </source>
</evidence>
<reference evidence="9" key="1">
    <citation type="submission" date="2009-09" db="EMBL/GenBank/DDBJ databases">
        <authorList>
            <person name="Weinstock G."/>
            <person name="Sodergren E."/>
            <person name="Clifton S."/>
            <person name="Fulton L."/>
            <person name="Fulton B."/>
            <person name="Courtney L."/>
            <person name="Fronick C."/>
            <person name="Harrison M."/>
            <person name="Strong C."/>
            <person name="Farmer C."/>
            <person name="Delahaunty K."/>
            <person name="Markovic C."/>
            <person name="Hall O."/>
            <person name="Minx P."/>
            <person name="Tomlinson C."/>
            <person name="Mitreva M."/>
            <person name="Nelson J."/>
            <person name="Hou S."/>
            <person name="Wollam A."/>
            <person name="Pepin K.H."/>
            <person name="Johnson M."/>
            <person name="Bhonagiri V."/>
            <person name="Nash W.E."/>
            <person name="Warren W."/>
            <person name="Chinwalla A."/>
            <person name="Mardis E.R."/>
            <person name="Wilson R.K."/>
        </authorList>
    </citation>
    <scope>NUCLEOTIDE SEQUENCE [LARGE SCALE GENOMIC DNA]</scope>
    <source>
        <strain evidence="9">DSM 20583</strain>
    </source>
</reference>
<comment type="similarity">
    <text evidence="7">Belongs to the radical SAM superfamily. Anaerobic sulfatase-maturating enzyme family.</text>
</comment>
<evidence type="ECO:0000256" key="7">
    <source>
        <dbReference type="ARBA" id="ARBA00023601"/>
    </source>
</evidence>
<comment type="cofactor">
    <cofactor evidence="1">
        <name>[4Fe-4S] cluster</name>
        <dbReference type="ChEBI" id="CHEBI:49883"/>
    </cofactor>
</comment>
<keyword evidence="4" id="KW-0479">Metal-binding</keyword>
<evidence type="ECO:0000256" key="4">
    <source>
        <dbReference type="ARBA" id="ARBA00022723"/>
    </source>
</evidence>
<sequence>MYTITLEVNQICNLRCDYCYLGEKTNQIMPEEIACKGLEIAFLNVEKHKDKRLWVDFVGGEALISFALLQKLVEYIEEEAAKRTIAVSYSITTNGTIMNNEVLEWLVNNRVHLKLSIDGTMETHDRNRKTKHGIGSYRNIMQNISYFREYEERTKQYIQVAHVVTQNNYWEAFKSVKHLVEDLHFSIVDSSIDVTHRWTVEQLDKLGQEWENILCYYIKKKENGQAFLWAPILDLKKYGEEYVNSGFCGVGLIQIYVKTDGGIYGCAANLESSGCLGDVEKGFSVRKIKEYRELANQSNACLKCNIHAKCQSCKCIMNNLSYSNQINGYNPDMCYFEKKKITLWNKYDKKIG</sequence>